<feature type="region of interest" description="Disordered" evidence="1">
    <location>
        <begin position="407"/>
        <end position="432"/>
    </location>
</feature>
<dbReference type="EMBL" id="JARJCM010000488">
    <property type="protein sequence ID" value="KAJ7016557.1"/>
    <property type="molecule type" value="Genomic_DNA"/>
</dbReference>
<reference evidence="3" key="1">
    <citation type="submission" date="2023-03" db="EMBL/GenBank/DDBJ databases">
        <title>Massive genome expansion in bonnet fungi (Mycena s.s.) driven by repeated elements and novel gene families across ecological guilds.</title>
        <authorList>
            <consortium name="Lawrence Berkeley National Laboratory"/>
            <person name="Harder C.B."/>
            <person name="Miyauchi S."/>
            <person name="Viragh M."/>
            <person name="Kuo A."/>
            <person name="Thoen E."/>
            <person name="Andreopoulos B."/>
            <person name="Lu D."/>
            <person name="Skrede I."/>
            <person name="Drula E."/>
            <person name="Henrissat B."/>
            <person name="Morin E."/>
            <person name="Kohler A."/>
            <person name="Barry K."/>
            <person name="LaButti K."/>
            <person name="Morin E."/>
            <person name="Salamov A."/>
            <person name="Lipzen A."/>
            <person name="Mereny Z."/>
            <person name="Hegedus B."/>
            <person name="Baldrian P."/>
            <person name="Stursova M."/>
            <person name="Weitz H."/>
            <person name="Taylor A."/>
            <person name="Grigoriev I.V."/>
            <person name="Nagy L.G."/>
            <person name="Martin F."/>
            <person name="Kauserud H."/>
        </authorList>
    </citation>
    <scope>NUCLEOTIDE SEQUENCE</scope>
    <source>
        <strain evidence="3">CBHHK200</strain>
    </source>
</reference>
<sequence length="432" mass="48034">MSCTTTTLLAPLIALVVVLALVVLRFGRPPRPTSIKRLCRWIRICDLRILTRRLFYAHPPTLDQLRPLDPLARVAAVAEFPNSYANDGYGATYVTAVVKDETLGDYHSGHITSTELLAQVRVKVGEAGHLTTRQRGYQRCNLGQTHFWLFCFYPKQRKAAEKMCHFSFLADAPRALLDCSCGTTHTEYWWLRDLGSFAEVEERIRDVLAHLGQPDLVRHDLRDVWLLSLLGFLSVFLSCSIVAGETQRENVHRVGHKLRSIHGGQCLSGYFCKEKKNQTKVNLAQMNSNEDVPLGLGGRNWGCLNEYNLPSRPALGVAIEYFTLKVNNPCLPPWWRSPSASMPTPPTTVAAAWSVRTAARGRANITVLDTCIKPSAAEGVTGTREPEHKAAEPSYGRVDIKRLHGASPGRTLSSCSPSKLHGVQKMDHSMAL</sequence>
<keyword evidence="2" id="KW-1133">Transmembrane helix</keyword>
<comment type="caution">
    <text evidence="3">The sequence shown here is derived from an EMBL/GenBank/DDBJ whole genome shotgun (WGS) entry which is preliminary data.</text>
</comment>
<keyword evidence="4" id="KW-1185">Reference proteome</keyword>
<evidence type="ECO:0000313" key="3">
    <source>
        <dbReference type="EMBL" id="KAJ7016557.1"/>
    </source>
</evidence>
<dbReference type="AlphaFoldDB" id="A0AAD6S0D4"/>
<dbReference type="Proteomes" id="UP001218188">
    <property type="component" value="Unassembled WGS sequence"/>
</dbReference>
<keyword evidence="2" id="KW-0812">Transmembrane</keyword>
<evidence type="ECO:0000256" key="2">
    <source>
        <dbReference type="SAM" id="Phobius"/>
    </source>
</evidence>
<keyword evidence="2" id="KW-0472">Membrane</keyword>
<evidence type="ECO:0000313" key="4">
    <source>
        <dbReference type="Proteomes" id="UP001218188"/>
    </source>
</evidence>
<accession>A0AAD6S0D4</accession>
<gene>
    <name evidence="3" type="ORF">C8F04DRAFT_1201938</name>
</gene>
<evidence type="ECO:0000256" key="1">
    <source>
        <dbReference type="SAM" id="MobiDB-lite"/>
    </source>
</evidence>
<proteinExistence type="predicted"/>
<name>A0AAD6S0D4_9AGAR</name>
<protein>
    <submittedName>
        <fullName evidence="3">Uncharacterized protein</fullName>
    </submittedName>
</protein>
<organism evidence="3 4">
    <name type="scientific">Mycena alexandri</name>
    <dbReference type="NCBI Taxonomy" id="1745969"/>
    <lineage>
        <taxon>Eukaryota</taxon>
        <taxon>Fungi</taxon>
        <taxon>Dikarya</taxon>
        <taxon>Basidiomycota</taxon>
        <taxon>Agaricomycotina</taxon>
        <taxon>Agaricomycetes</taxon>
        <taxon>Agaricomycetidae</taxon>
        <taxon>Agaricales</taxon>
        <taxon>Marasmiineae</taxon>
        <taxon>Mycenaceae</taxon>
        <taxon>Mycena</taxon>
    </lineage>
</organism>
<feature type="transmembrane region" description="Helical" evidence="2">
    <location>
        <begin position="6"/>
        <end position="27"/>
    </location>
</feature>
<feature type="transmembrane region" description="Helical" evidence="2">
    <location>
        <begin position="224"/>
        <end position="243"/>
    </location>
</feature>